<dbReference type="SUPFAM" id="SSF50630">
    <property type="entry name" value="Acid proteases"/>
    <property type="match status" value="1"/>
</dbReference>
<feature type="domain" description="Xylanase inhibitor N-terminal" evidence="3">
    <location>
        <begin position="1"/>
        <end position="87"/>
    </location>
</feature>
<dbReference type="PANTHER" id="PTHR47965:SF22">
    <property type="entry name" value="EUKARYOTIC ASPARTYL PROTEASE FAMILY PROTEIN"/>
    <property type="match status" value="1"/>
</dbReference>
<dbReference type="Gene3D" id="2.40.70.10">
    <property type="entry name" value="Acid Proteases"/>
    <property type="match status" value="2"/>
</dbReference>
<evidence type="ECO:0000259" key="3">
    <source>
        <dbReference type="Pfam" id="PF14543"/>
    </source>
</evidence>
<name>A0A9Q0L0L7_9MAGN</name>
<comment type="caution">
    <text evidence="4">The sequence shown here is derived from an EMBL/GenBank/DDBJ whole genome shotgun (WGS) entry which is preliminary data.</text>
</comment>
<dbReference type="InterPro" id="IPR032861">
    <property type="entry name" value="TAXi_N"/>
</dbReference>
<dbReference type="InterPro" id="IPR032799">
    <property type="entry name" value="TAXi_C"/>
</dbReference>
<gene>
    <name evidence="4" type="ORF">NE237_010897</name>
</gene>
<protein>
    <submittedName>
        <fullName evidence="4">Uncharacterized protein</fullName>
    </submittedName>
</protein>
<dbReference type="EMBL" id="JAMYWD010000002">
    <property type="protein sequence ID" value="KAJ4980117.1"/>
    <property type="molecule type" value="Genomic_DNA"/>
</dbReference>
<accession>A0A9Q0L0L7</accession>
<dbReference type="InterPro" id="IPR001461">
    <property type="entry name" value="Aspartic_peptidase_A1"/>
</dbReference>
<comment type="similarity">
    <text evidence="1">Belongs to the peptidase A1 family.</text>
</comment>
<evidence type="ECO:0000313" key="5">
    <source>
        <dbReference type="Proteomes" id="UP001141806"/>
    </source>
</evidence>
<feature type="domain" description="Xylanase inhibitor C-terminal" evidence="2">
    <location>
        <begin position="172"/>
        <end position="259"/>
    </location>
</feature>
<evidence type="ECO:0000259" key="2">
    <source>
        <dbReference type="Pfam" id="PF14541"/>
    </source>
</evidence>
<sequence length="269" mass="29413">MVVHVGGIYSWVYCDQTSTSSSFHPISCNSTECKHGKGIGCNGRPLKACGKKSWCGVTADNGISITTTMLSKDVVALRSTYENGSRLGPLAFINRFTILHCNALPAAPVWKFFFLPPSTTSKGGIYIGAGPHIVLPAPYNHFDETEILGYAPLLANPVNTRGFSSIGDITDEYFIPLGSISVGGIAIWFNKSRLEFDKDGYGGTKISTMVLYTTLHSSIYEALIQAYVEQTTAFGIKRVASVKILRLVFARQELVKEQLDKLCLRLPFL</sequence>
<dbReference type="AlphaFoldDB" id="A0A9Q0L0L7"/>
<dbReference type="InterPro" id="IPR021109">
    <property type="entry name" value="Peptidase_aspartic_dom_sf"/>
</dbReference>
<evidence type="ECO:0000313" key="4">
    <source>
        <dbReference type="EMBL" id="KAJ4980117.1"/>
    </source>
</evidence>
<proteinExistence type="inferred from homology"/>
<keyword evidence="5" id="KW-1185">Reference proteome</keyword>
<dbReference type="PANTHER" id="PTHR47965">
    <property type="entry name" value="ASPARTYL PROTEASE-RELATED"/>
    <property type="match status" value="1"/>
</dbReference>
<evidence type="ECO:0000256" key="1">
    <source>
        <dbReference type="ARBA" id="ARBA00007447"/>
    </source>
</evidence>
<dbReference type="Pfam" id="PF14541">
    <property type="entry name" value="TAXi_C"/>
    <property type="match status" value="1"/>
</dbReference>
<dbReference type="Pfam" id="PF14543">
    <property type="entry name" value="TAXi_N"/>
    <property type="match status" value="1"/>
</dbReference>
<dbReference type="GO" id="GO:0006508">
    <property type="term" value="P:proteolysis"/>
    <property type="evidence" value="ECO:0007669"/>
    <property type="project" value="InterPro"/>
</dbReference>
<reference evidence="4" key="1">
    <citation type="journal article" date="2023" name="Plant J.">
        <title>The genome of the king protea, Protea cynaroides.</title>
        <authorList>
            <person name="Chang J."/>
            <person name="Duong T.A."/>
            <person name="Schoeman C."/>
            <person name="Ma X."/>
            <person name="Roodt D."/>
            <person name="Barker N."/>
            <person name="Li Z."/>
            <person name="Van de Peer Y."/>
            <person name="Mizrachi E."/>
        </authorList>
    </citation>
    <scope>NUCLEOTIDE SEQUENCE</scope>
    <source>
        <tissue evidence="4">Young leaves</tissue>
    </source>
</reference>
<organism evidence="4 5">
    <name type="scientific">Protea cynaroides</name>
    <dbReference type="NCBI Taxonomy" id="273540"/>
    <lineage>
        <taxon>Eukaryota</taxon>
        <taxon>Viridiplantae</taxon>
        <taxon>Streptophyta</taxon>
        <taxon>Embryophyta</taxon>
        <taxon>Tracheophyta</taxon>
        <taxon>Spermatophyta</taxon>
        <taxon>Magnoliopsida</taxon>
        <taxon>Proteales</taxon>
        <taxon>Proteaceae</taxon>
        <taxon>Protea</taxon>
    </lineage>
</organism>
<dbReference type="GO" id="GO:0004190">
    <property type="term" value="F:aspartic-type endopeptidase activity"/>
    <property type="evidence" value="ECO:0007669"/>
    <property type="project" value="InterPro"/>
</dbReference>
<dbReference type="Proteomes" id="UP001141806">
    <property type="component" value="Unassembled WGS sequence"/>
</dbReference>